<evidence type="ECO:0000313" key="2">
    <source>
        <dbReference type="Proteomes" id="UP000008541"/>
    </source>
</evidence>
<gene>
    <name evidence="1" type="ordered locus">CLD_2797</name>
</gene>
<dbReference type="AlphaFoldDB" id="B1IMB1"/>
<organism evidence="1 2">
    <name type="scientific">Clostridium botulinum (strain Okra / Type B1)</name>
    <dbReference type="NCBI Taxonomy" id="498213"/>
    <lineage>
        <taxon>Bacteria</taxon>
        <taxon>Bacillati</taxon>
        <taxon>Bacillota</taxon>
        <taxon>Clostridia</taxon>
        <taxon>Eubacteriales</taxon>
        <taxon>Clostridiaceae</taxon>
        <taxon>Clostridium</taxon>
    </lineage>
</organism>
<dbReference type="Proteomes" id="UP000008541">
    <property type="component" value="Chromosome"/>
</dbReference>
<reference evidence="1 2" key="1">
    <citation type="journal article" date="2007" name="PLoS ONE">
        <title>Analysis of the neurotoxin complex genes in Clostridium botulinum A1-A4 and B1 strains: BoNT/A3, /Ba4 and /B1 clusters are located within plasmids.</title>
        <authorList>
            <person name="Smith T.J."/>
            <person name="Hill K.K."/>
            <person name="Foley B.T."/>
            <person name="Detter J.C."/>
            <person name="Munk A.C."/>
            <person name="Bruce D.C."/>
            <person name="Doggett N.A."/>
            <person name="Smith L.A."/>
            <person name="Marks J.D."/>
            <person name="Xie G."/>
            <person name="Brettin T.S."/>
        </authorList>
    </citation>
    <scope>NUCLEOTIDE SEQUENCE [LARGE SCALE GENOMIC DNA]</scope>
    <source>
        <strain evidence="2">Okra / Type B1</strain>
    </source>
</reference>
<protein>
    <submittedName>
        <fullName evidence="1">Uncharacterized protein</fullName>
    </submittedName>
</protein>
<dbReference type="KEGG" id="cbb:CLD_2797"/>
<evidence type="ECO:0000313" key="1">
    <source>
        <dbReference type="EMBL" id="ACA46483.1"/>
    </source>
</evidence>
<dbReference type="HOGENOM" id="CLU_3342126_0_0_9"/>
<dbReference type="EMBL" id="CP000939">
    <property type="protein sequence ID" value="ACA46483.1"/>
    <property type="molecule type" value="Genomic_DNA"/>
</dbReference>
<proteinExistence type="predicted"/>
<accession>B1IMB1</accession>
<name>B1IMB1_CLOBK</name>
<sequence>MNFKYIYERKLDNTDKNKCLIYINIILEKTLKTIVVI</sequence>